<sequence length="375" mass="41657">MSSEESGEGPGPSTSSGKRRRRPIINVAGPSSGAPLTTPVKKRKTLSVGEEEIIINRRIHANINVCGHSPQTALPTPTTANEARMDYTGLTTRGKGSCLPSLPHVPGDEGVGEVVEIGKQVCTVKPGNRVVLTSRLLGTWRYYGIYHERDVHIISPNIPLPEASMLTAAPCIAYRMIKDYRRIYPGETILQNAANSPCGQCVIQLCKAWGINTFNIVSNRNGYRAMKQYLLNLGATAVYTLEEAEELTSFNTSLSRPVLAFNCLGGRYEDVILKLLERCGVIVYHGFAYDLPLAKQLLRRDAKFYKFRLSDWDLLSTNVQRSVMINQIIQLMVVGKLKAPLYEPVLLRNYVHALKNTVHCEAFSNVNYVFDFTIP</sequence>
<proteinExistence type="predicted"/>
<dbReference type="GO" id="GO:0006631">
    <property type="term" value="P:fatty acid metabolic process"/>
    <property type="evidence" value="ECO:0007669"/>
    <property type="project" value="TreeGrafter"/>
</dbReference>
<protein>
    <submittedName>
        <fullName evidence="5">(apollo) hypothetical protein</fullName>
    </submittedName>
</protein>
<dbReference type="EMBL" id="CAJQZP010000312">
    <property type="protein sequence ID" value="CAG4956068.1"/>
    <property type="molecule type" value="Genomic_DNA"/>
</dbReference>
<dbReference type="SMART" id="SM00829">
    <property type="entry name" value="PKS_ER"/>
    <property type="match status" value="1"/>
</dbReference>
<gene>
    <name evidence="5" type="ORF">PAPOLLO_LOCUS5454</name>
</gene>
<evidence type="ECO:0000259" key="4">
    <source>
        <dbReference type="SMART" id="SM00829"/>
    </source>
</evidence>
<dbReference type="CDD" id="cd08290">
    <property type="entry name" value="ETR"/>
    <property type="match status" value="1"/>
</dbReference>
<organism evidence="5 6">
    <name type="scientific">Parnassius apollo</name>
    <name type="common">Apollo butterfly</name>
    <name type="synonym">Papilio apollo</name>
    <dbReference type="NCBI Taxonomy" id="110799"/>
    <lineage>
        <taxon>Eukaryota</taxon>
        <taxon>Metazoa</taxon>
        <taxon>Ecdysozoa</taxon>
        <taxon>Arthropoda</taxon>
        <taxon>Hexapoda</taxon>
        <taxon>Insecta</taxon>
        <taxon>Pterygota</taxon>
        <taxon>Neoptera</taxon>
        <taxon>Endopterygota</taxon>
        <taxon>Lepidoptera</taxon>
        <taxon>Glossata</taxon>
        <taxon>Ditrysia</taxon>
        <taxon>Papilionoidea</taxon>
        <taxon>Papilionidae</taxon>
        <taxon>Parnassiinae</taxon>
        <taxon>Parnassini</taxon>
        <taxon>Parnassius</taxon>
        <taxon>Parnassius</taxon>
    </lineage>
</organism>
<keyword evidence="6" id="KW-1185">Reference proteome</keyword>
<accession>A0A8S3WF75</accession>
<dbReference type="InterPro" id="IPR051034">
    <property type="entry name" value="Mito_Enoyl-ACP_Reductase"/>
</dbReference>
<dbReference type="OrthoDB" id="7482721at2759"/>
<evidence type="ECO:0000313" key="5">
    <source>
        <dbReference type="EMBL" id="CAG4956068.1"/>
    </source>
</evidence>
<dbReference type="InterPro" id="IPR013154">
    <property type="entry name" value="ADH-like_N"/>
</dbReference>
<dbReference type="PANTHER" id="PTHR43981:SF2">
    <property type="entry name" value="ENOYL-[ACYL-CARRIER-PROTEIN] REDUCTASE, MITOCHONDRIAL"/>
    <property type="match status" value="1"/>
</dbReference>
<name>A0A8S3WF75_PARAO</name>
<evidence type="ECO:0000256" key="3">
    <source>
        <dbReference type="SAM" id="MobiDB-lite"/>
    </source>
</evidence>
<dbReference type="InterPro" id="IPR020843">
    <property type="entry name" value="ER"/>
</dbReference>
<dbReference type="GO" id="GO:0005739">
    <property type="term" value="C:mitochondrion"/>
    <property type="evidence" value="ECO:0007669"/>
    <property type="project" value="TreeGrafter"/>
</dbReference>
<dbReference type="Proteomes" id="UP000691718">
    <property type="component" value="Unassembled WGS sequence"/>
</dbReference>
<dbReference type="PANTHER" id="PTHR43981">
    <property type="entry name" value="ENOYL-[ACYL-CARRIER-PROTEIN] REDUCTASE, MITOCHONDRIAL"/>
    <property type="match status" value="1"/>
</dbReference>
<evidence type="ECO:0000256" key="1">
    <source>
        <dbReference type="ARBA" id="ARBA00022857"/>
    </source>
</evidence>
<reference evidence="5" key="1">
    <citation type="submission" date="2021-04" db="EMBL/GenBank/DDBJ databases">
        <authorList>
            <person name="Tunstrom K."/>
        </authorList>
    </citation>
    <scope>NUCLEOTIDE SEQUENCE</scope>
</reference>
<feature type="domain" description="Enoyl reductase (ER)" evidence="4">
    <location>
        <begin position="67"/>
        <end position="358"/>
    </location>
</feature>
<dbReference type="GO" id="GO:0016491">
    <property type="term" value="F:oxidoreductase activity"/>
    <property type="evidence" value="ECO:0007669"/>
    <property type="project" value="UniProtKB-KW"/>
</dbReference>
<evidence type="ECO:0000313" key="6">
    <source>
        <dbReference type="Proteomes" id="UP000691718"/>
    </source>
</evidence>
<feature type="region of interest" description="Disordered" evidence="3">
    <location>
        <begin position="1"/>
        <end position="43"/>
    </location>
</feature>
<comment type="caution">
    <text evidence="5">The sequence shown here is derived from an EMBL/GenBank/DDBJ whole genome shotgun (WGS) entry which is preliminary data.</text>
</comment>
<evidence type="ECO:0000256" key="2">
    <source>
        <dbReference type="ARBA" id="ARBA00023002"/>
    </source>
</evidence>
<dbReference type="AlphaFoldDB" id="A0A8S3WF75"/>
<keyword evidence="2" id="KW-0560">Oxidoreductase</keyword>
<keyword evidence="1" id="KW-0521">NADP</keyword>
<dbReference type="Pfam" id="PF08240">
    <property type="entry name" value="ADH_N"/>
    <property type="match status" value="1"/>
</dbReference>